<name>A0ABQ5T6U0_9CAUL</name>
<reference evidence="2" key="1">
    <citation type="journal article" date="2014" name="Int. J. Syst. Evol. Microbiol.">
        <title>Complete genome of a new Firmicutes species belonging to the dominant human colonic microbiota ('Ruminococcus bicirculans') reveals two chromosomes and a selective capacity to utilize plant glucans.</title>
        <authorList>
            <consortium name="NISC Comparative Sequencing Program"/>
            <person name="Wegmann U."/>
            <person name="Louis P."/>
            <person name="Goesmann A."/>
            <person name="Henrissat B."/>
            <person name="Duncan S.H."/>
            <person name="Flint H.J."/>
        </authorList>
    </citation>
    <scope>NUCLEOTIDE SEQUENCE</scope>
    <source>
        <strain evidence="2">VKM B-1499</strain>
    </source>
</reference>
<evidence type="ECO:0000313" key="3">
    <source>
        <dbReference type="Proteomes" id="UP001143509"/>
    </source>
</evidence>
<comment type="caution">
    <text evidence="2">The sequence shown here is derived from an EMBL/GenBank/DDBJ whole genome shotgun (WGS) entry which is preliminary data.</text>
</comment>
<dbReference type="EMBL" id="BSFD01000001">
    <property type="protein sequence ID" value="GLK47083.1"/>
    <property type="molecule type" value="Genomic_DNA"/>
</dbReference>
<evidence type="ECO:0008006" key="4">
    <source>
        <dbReference type="Google" id="ProtNLM"/>
    </source>
</evidence>
<keyword evidence="3" id="KW-1185">Reference proteome</keyword>
<accession>A0ABQ5T6U0</accession>
<reference evidence="2" key="2">
    <citation type="submission" date="2023-01" db="EMBL/GenBank/DDBJ databases">
        <authorList>
            <person name="Sun Q."/>
            <person name="Evtushenko L."/>
        </authorList>
    </citation>
    <scope>NUCLEOTIDE SEQUENCE</scope>
    <source>
        <strain evidence="2">VKM B-1499</strain>
    </source>
</reference>
<keyword evidence="1" id="KW-0732">Signal</keyword>
<proteinExistence type="predicted"/>
<feature type="signal peptide" evidence="1">
    <location>
        <begin position="1"/>
        <end position="20"/>
    </location>
</feature>
<feature type="chain" id="PRO_5045756133" description="Secreted protein" evidence="1">
    <location>
        <begin position="21"/>
        <end position="167"/>
    </location>
</feature>
<dbReference type="PROSITE" id="PS51257">
    <property type="entry name" value="PROKAR_LIPOPROTEIN"/>
    <property type="match status" value="1"/>
</dbReference>
<organism evidence="2 3">
    <name type="scientific">Brevundimonas intermedia</name>
    <dbReference type="NCBI Taxonomy" id="74315"/>
    <lineage>
        <taxon>Bacteria</taxon>
        <taxon>Pseudomonadati</taxon>
        <taxon>Pseudomonadota</taxon>
        <taxon>Alphaproteobacteria</taxon>
        <taxon>Caulobacterales</taxon>
        <taxon>Caulobacteraceae</taxon>
        <taxon>Brevundimonas</taxon>
    </lineage>
</organism>
<dbReference type="Proteomes" id="UP001143509">
    <property type="component" value="Unassembled WGS sequence"/>
</dbReference>
<evidence type="ECO:0000313" key="2">
    <source>
        <dbReference type="EMBL" id="GLK47083.1"/>
    </source>
</evidence>
<sequence>MHLSKILPSVLALSTLAACATPGGAPDTTPGASSGAPAPLPNYDWHLSFEPQEAGLAYGVANSDEVKLQLRCATGSGALDLAAMLEKPSRQLHLESGGDTERYPAASEEAGITDGHYAQASARTKDPVFQRFRRLGWIAVWDGETRRTYAAHPQSLADIERFFVACK</sequence>
<gene>
    <name evidence="2" type="ORF">GCM10017620_00560</name>
</gene>
<protein>
    <recommendedName>
        <fullName evidence="4">Secreted protein</fullName>
    </recommendedName>
</protein>
<evidence type="ECO:0000256" key="1">
    <source>
        <dbReference type="SAM" id="SignalP"/>
    </source>
</evidence>
<dbReference type="RefSeq" id="WP_271163478.1">
    <property type="nucleotide sequence ID" value="NZ_BSFD01000001.1"/>
</dbReference>